<evidence type="ECO:0000256" key="5">
    <source>
        <dbReference type="ARBA" id="ARBA00022884"/>
    </source>
</evidence>
<keyword evidence="5" id="KW-0694">RNA-binding</keyword>
<dbReference type="GO" id="GO:0019843">
    <property type="term" value="F:rRNA binding"/>
    <property type="evidence" value="ECO:0007669"/>
    <property type="project" value="TreeGrafter"/>
</dbReference>
<dbReference type="InterPro" id="IPR000504">
    <property type="entry name" value="RRM_dom"/>
</dbReference>
<dbReference type="VEuPathDB" id="FungiDB:L203_00969"/>
<evidence type="ECO:0000256" key="2">
    <source>
        <dbReference type="ARBA" id="ARBA00004604"/>
    </source>
</evidence>
<dbReference type="EMBL" id="CP143785">
    <property type="protein sequence ID" value="WVN86497.1"/>
    <property type="molecule type" value="Genomic_DNA"/>
</dbReference>
<feature type="region of interest" description="Disordered" evidence="7">
    <location>
        <begin position="1"/>
        <end position="108"/>
    </location>
</feature>
<evidence type="ECO:0000256" key="7">
    <source>
        <dbReference type="SAM" id="MobiDB-lite"/>
    </source>
</evidence>
<feature type="compositionally biased region" description="Polar residues" evidence="7">
    <location>
        <begin position="302"/>
        <end position="311"/>
    </location>
</feature>
<evidence type="ECO:0000259" key="8">
    <source>
        <dbReference type="PROSITE" id="PS50102"/>
    </source>
</evidence>
<reference evidence="9" key="1">
    <citation type="submission" date="2016-06" db="EMBL/GenBank/DDBJ databases">
        <authorList>
            <person name="Cuomo C."/>
            <person name="Litvintseva A."/>
            <person name="Heitman J."/>
            <person name="Chen Y."/>
            <person name="Sun S."/>
            <person name="Springer D."/>
            <person name="Dromer F."/>
            <person name="Young S."/>
            <person name="Zeng Q."/>
            <person name="Chapman S."/>
            <person name="Gujja S."/>
            <person name="Saif S."/>
            <person name="Birren B."/>
        </authorList>
    </citation>
    <scope>NUCLEOTIDE SEQUENCE</scope>
    <source>
        <strain evidence="9">CBS 7841</strain>
    </source>
</reference>
<comment type="function">
    <text evidence="1">Involved in pre-25S rRNA processing.</text>
</comment>
<dbReference type="InterPro" id="IPR012677">
    <property type="entry name" value="Nucleotide-bd_a/b_plait_sf"/>
</dbReference>
<reference evidence="9" key="2">
    <citation type="journal article" date="2022" name="Elife">
        <title>Obligate sexual reproduction of a homothallic fungus closely related to the Cryptococcus pathogenic species complex.</title>
        <authorList>
            <person name="Passer A.R."/>
            <person name="Clancey S.A."/>
            <person name="Shea T."/>
            <person name="David-Palma M."/>
            <person name="Averette A.F."/>
            <person name="Boekhout T."/>
            <person name="Porcel B.M."/>
            <person name="Nowrousian M."/>
            <person name="Cuomo C.A."/>
            <person name="Sun S."/>
            <person name="Heitman J."/>
            <person name="Coelho M.A."/>
        </authorList>
    </citation>
    <scope>NUCLEOTIDE SEQUENCE</scope>
    <source>
        <strain evidence="9">CBS 7841</strain>
    </source>
</reference>
<dbReference type="GO" id="GO:0000463">
    <property type="term" value="P:maturation of LSU-rRNA from tricistronic rRNA transcript (SSU-rRNA, 5.8S rRNA, LSU-rRNA)"/>
    <property type="evidence" value="ECO:0007669"/>
    <property type="project" value="TreeGrafter"/>
</dbReference>
<sequence>MSANLTKKQQKALAFRNKQKAKKADGETPADLPEEDIIQDDVDQPKEKSVGIDLSKKRKRDEQEKEKTGSDTDEISKKTKDQEKKKRKTAWDEDEGEHGKTEKNKKDAKQRFILFVGNLTFKTSKEEVQKHFESAAGQKPAVRLLTTKATPTQPSKSRGIAFVELPSSSAIQACLKLHHSQLGGRTINVELTAGGGGSSEGRKKKIQVRNERIGGQRERKAEKEKELNGEAQEVAVEQEMEQHKGKKTRGGRRVKAKASGDETLATGGPSRSLPNTKPSRINDRARLQTRQPFQKKRWEPTGANSISVGDK</sequence>
<dbReference type="OrthoDB" id="167718at2759"/>
<dbReference type="InterPro" id="IPR035979">
    <property type="entry name" value="RBD_domain_sf"/>
</dbReference>
<dbReference type="SUPFAM" id="SSF54928">
    <property type="entry name" value="RNA-binding domain, RBD"/>
    <property type="match status" value="1"/>
</dbReference>
<reference evidence="9" key="3">
    <citation type="submission" date="2024-01" db="EMBL/GenBank/DDBJ databases">
        <authorList>
            <person name="Coelho M.A."/>
            <person name="David-Palma M."/>
            <person name="Shea T."/>
            <person name="Sun S."/>
            <person name="Cuomo C.A."/>
            <person name="Heitman J."/>
        </authorList>
    </citation>
    <scope>NUCLEOTIDE SEQUENCE</scope>
    <source>
        <strain evidence="9">CBS 7841</strain>
    </source>
</reference>
<dbReference type="CDD" id="cd12400">
    <property type="entry name" value="RRM_Nop6"/>
    <property type="match status" value="1"/>
</dbReference>
<dbReference type="AlphaFoldDB" id="A0A1E3IT08"/>
<keyword evidence="6" id="KW-0539">Nucleus</keyword>
<dbReference type="InterPro" id="IPR034228">
    <property type="entry name" value="Nop6_RRM"/>
</dbReference>
<feature type="compositionally biased region" description="Acidic residues" evidence="7">
    <location>
        <begin position="32"/>
        <end position="42"/>
    </location>
</feature>
<feature type="compositionally biased region" description="Basic and acidic residues" evidence="7">
    <location>
        <begin position="97"/>
        <end position="108"/>
    </location>
</feature>
<evidence type="ECO:0000256" key="3">
    <source>
        <dbReference type="ARBA" id="ARBA00007077"/>
    </source>
</evidence>
<evidence type="ECO:0000256" key="4">
    <source>
        <dbReference type="ARBA" id="ARBA00015520"/>
    </source>
</evidence>
<evidence type="ECO:0000313" key="10">
    <source>
        <dbReference type="Proteomes" id="UP000094043"/>
    </source>
</evidence>
<dbReference type="PANTHER" id="PTHR23236">
    <property type="entry name" value="EUKARYOTIC TRANSLATION INITIATION FACTOR 4B/4H"/>
    <property type="match status" value="1"/>
</dbReference>
<comment type="subcellular location">
    <subcellularLocation>
        <location evidence="2">Nucleus</location>
        <location evidence="2">Nucleolus</location>
    </subcellularLocation>
</comment>
<feature type="region of interest" description="Disordered" evidence="7">
    <location>
        <begin position="190"/>
        <end position="311"/>
    </location>
</feature>
<dbReference type="SMART" id="SM00360">
    <property type="entry name" value="RRM"/>
    <property type="match status" value="1"/>
</dbReference>
<dbReference type="GO" id="GO:0005730">
    <property type="term" value="C:nucleolus"/>
    <property type="evidence" value="ECO:0007669"/>
    <property type="project" value="UniProtKB-SubCell"/>
</dbReference>
<evidence type="ECO:0000313" key="9">
    <source>
        <dbReference type="EMBL" id="WVN86497.1"/>
    </source>
</evidence>
<dbReference type="KEGG" id="cdep:91085874"/>
<evidence type="ECO:0000256" key="6">
    <source>
        <dbReference type="ARBA" id="ARBA00023242"/>
    </source>
</evidence>
<dbReference type="Pfam" id="PF00076">
    <property type="entry name" value="RRM_1"/>
    <property type="match status" value="1"/>
</dbReference>
<name>A0A1E3IT08_9TREE</name>
<feature type="compositionally biased region" description="Basic residues" evidence="7">
    <location>
        <begin position="244"/>
        <end position="256"/>
    </location>
</feature>
<keyword evidence="10" id="KW-1185">Reference proteome</keyword>
<dbReference type="Gene3D" id="3.30.70.330">
    <property type="match status" value="1"/>
</dbReference>
<feature type="compositionally biased region" description="Basic and acidic residues" evidence="7">
    <location>
        <begin position="60"/>
        <end position="84"/>
    </location>
</feature>
<comment type="similarity">
    <text evidence="3">Belongs to the RRM RBM34 family.</text>
</comment>
<dbReference type="RefSeq" id="XP_066067197.1">
    <property type="nucleotide sequence ID" value="XM_066211100.1"/>
</dbReference>
<dbReference type="Proteomes" id="UP000094043">
    <property type="component" value="Chromosome 2"/>
</dbReference>
<organism evidence="9 10">
    <name type="scientific">Cryptococcus depauperatus CBS 7841</name>
    <dbReference type="NCBI Taxonomy" id="1295531"/>
    <lineage>
        <taxon>Eukaryota</taxon>
        <taxon>Fungi</taxon>
        <taxon>Dikarya</taxon>
        <taxon>Basidiomycota</taxon>
        <taxon>Agaricomycotina</taxon>
        <taxon>Tremellomycetes</taxon>
        <taxon>Tremellales</taxon>
        <taxon>Cryptococcaceae</taxon>
        <taxon>Cryptococcus</taxon>
    </lineage>
</organism>
<dbReference type="PROSITE" id="PS50102">
    <property type="entry name" value="RRM"/>
    <property type="match status" value="1"/>
</dbReference>
<dbReference type="PANTHER" id="PTHR23236:SF25">
    <property type="entry name" value="RNA-BINDING PROTEIN 34"/>
    <property type="match status" value="1"/>
</dbReference>
<protein>
    <recommendedName>
        <fullName evidence="4">Nucleolar protein 12</fullName>
    </recommendedName>
</protein>
<proteinExistence type="inferred from homology"/>
<accession>A0A1E3IT08</accession>
<dbReference type="GeneID" id="91085874"/>
<feature type="domain" description="RRM" evidence="8">
    <location>
        <begin position="112"/>
        <end position="194"/>
    </location>
</feature>
<gene>
    <name evidence="9" type="ORF">L203_101661</name>
</gene>
<feature type="compositionally biased region" description="Basic and acidic residues" evidence="7">
    <location>
        <begin position="208"/>
        <end position="228"/>
    </location>
</feature>
<evidence type="ECO:0000256" key="1">
    <source>
        <dbReference type="ARBA" id="ARBA00002475"/>
    </source>
</evidence>
<dbReference type="FunFam" id="3.30.70.330:FF:000376">
    <property type="entry name" value="Putative RNA binding protein"/>
    <property type="match status" value="1"/>
</dbReference>